<name>C1DR95_AZOVD</name>
<evidence type="ECO:0000313" key="1">
    <source>
        <dbReference type="EMBL" id="ACO79753.1"/>
    </source>
</evidence>
<dbReference type="AlphaFoldDB" id="C1DR95"/>
<keyword evidence="2" id="KW-1185">Reference proteome</keyword>
<protein>
    <submittedName>
        <fullName evidence="1">Uncharacterized protein</fullName>
    </submittedName>
</protein>
<dbReference type="KEGG" id="avn:Avin_36060"/>
<accession>C1DR95</accession>
<sequence>MLMASRSLVTLAANFDCQNATFDFGV</sequence>
<proteinExistence type="predicted"/>
<dbReference type="Proteomes" id="UP000002424">
    <property type="component" value="Chromosome"/>
</dbReference>
<evidence type="ECO:0000313" key="2">
    <source>
        <dbReference type="Proteomes" id="UP000002424"/>
    </source>
</evidence>
<dbReference type="EnsemblBacteria" id="ACO79753">
    <property type="protein sequence ID" value="ACO79753"/>
    <property type="gene ID" value="Avin_36060"/>
</dbReference>
<dbReference type="EMBL" id="CP001157">
    <property type="protein sequence ID" value="ACO79753.1"/>
    <property type="molecule type" value="Genomic_DNA"/>
</dbReference>
<dbReference type="HOGENOM" id="CLU_3416585_0_0_6"/>
<organism evidence="1 2">
    <name type="scientific">Azotobacter vinelandii (strain DJ / ATCC BAA-1303)</name>
    <dbReference type="NCBI Taxonomy" id="322710"/>
    <lineage>
        <taxon>Bacteria</taxon>
        <taxon>Pseudomonadati</taxon>
        <taxon>Pseudomonadota</taxon>
        <taxon>Gammaproteobacteria</taxon>
        <taxon>Pseudomonadales</taxon>
        <taxon>Pseudomonadaceae</taxon>
        <taxon>Azotobacter</taxon>
    </lineage>
</organism>
<gene>
    <name evidence="1" type="ordered locus">Avin_36060</name>
</gene>
<reference evidence="1 2" key="1">
    <citation type="journal article" date="2009" name="J. Bacteriol.">
        <title>Genome sequence of Azotobacter vinelandii, an obligate aerobe specialized to support diverse anaerobic metabolic processes.</title>
        <authorList>
            <person name="Setubal J.C."/>
            <person name="dos Santos P."/>
            <person name="Goldman B.S."/>
            <person name="Ertesvag H."/>
            <person name="Espin G."/>
            <person name="Rubio L.M."/>
            <person name="Valla S."/>
            <person name="Almeida N.F."/>
            <person name="Balasubramanian D."/>
            <person name="Cromes L."/>
            <person name="Curatti L."/>
            <person name="Du Z."/>
            <person name="Godsy E."/>
            <person name="Goodner B."/>
            <person name="Hellner-Burris K."/>
            <person name="Hernandez J.A."/>
            <person name="Houmiel K."/>
            <person name="Imperial J."/>
            <person name="Kennedy C."/>
            <person name="Larson T.J."/>
            <person name="Latreille P."/>
            <person name="Ligon L.S."/>
            <person name="Lu J."/>
            <person name="Maerk M."/>
            <person name="Miller N.M."/>
            <person name="Norton S."/>
            <person name="O'Carroll I.P."/>
            <person name="Paulsen I."/>
            <person name="Raulfs E.C."/>
            <person name="Roemer R."/>
            <person name="Rosser J."/>
            <person name="Segura D."/>
            <person name="Slater S."/>
            <person name="Stricklin S.L."/>
            <person name="Studholme D.J."/>
            <person name="Sun J."/>
            <person name="Viana C.J."/>
            <person name="Wallin E."/>
            <person name="Wang B."/>
            <person name="Wheeler C."/>
            <person name="Zhu H."/>
            <person name="Dean D.R."/>
            <person name="Dixon R."/>
            <person name="Wood D."/>
        </authorList>
    </citation>
    <scope>NUCLEOTIDE SEQUENCE [LARGE SCALE GENOMIC DNA]</scope>
    <source>
        <strain evidence="2">DJ / ATCC BAA-1303</strain>
    </source>
</reference>